<dbReference type="Proteomes" id="UP001346149">
    <property type="component" value="Unassembled WGS sequence"/>
</dbReference>
<gene>
    <name evidence="1" type="ORF">SAY86_013868</name>
</gene>
<name>A0AAN7KME4_TRANT</name>
<accession>A0AAN7KME4</accession>
<sequence>MPLRVAKAFHKGTVVKDIIQGALFPKAGLDKSFGNARGTSGLVVVQDLNLFSYYKTSSI</sequence>
<keyword evidence="2" id="KW-1185">Reference proteome</keyword>
<evidence type="ECO:0000313" key="2">
    <source>
        <dbReference type="Proteomes" id="UP001346149"/>
    </source>
</evidence>
<proteinExistence type="predicted"/>
<protein>
    <submittedName>
        <fullName evidence="1">Uncharacterized protein</fullName>
    </submittedName>
</protein>
<evidence type="ECO:0000313" key="1">
    <source>
        <dbReference type="EMBL" id="KAK4772093.1"/>
    </source>
</evidence>
<reference evidence="1 2" key="1">
    <citation type="journal article" date="2023" name="Hortic Res">
        <title>Pangenome of water caltrop reveals structural variations and asymmetric subgenome divergence after allopolyploidization.</title>
        <authorList>
            <person name="Zhang X."/>
            <person name="Chen Y."/>
            <person name="Wang L."/>
            <person name="Yuan Y."/>
            <person name="Fang M."/>
            <person name="Shi L."/>
            <person name="Lu R."/>
            <person name="Comes H.P."/>
            <person name="Ma Y."/>
            <person name="Chen Y."/>
            <person name="Huang G."/>
            <person name="Zhou Y."/>
            <person name="Zheng Z."/>
            <person name="Qiu Y."/>
        </authorList>
    </citation>
    <scope>NUCLEOTIDE SEQUENCE [LARGE SCALE GENOMIC DNA]</scope>
    <source>
        <strain evidence="1">F231</strain>
    </source>
</reference>
<comment type="caution">
    <text evidence="1">The sequence shown here is derived from an EMBL/GenBank/DDBJ whole genome shotgun (WGS) entry which is preliminary data.</text>
</comment>
<dbReference type="AlphaFoldDB" id="A0AAN7KME4"/>
<organism evidence="1 2">
    <name type="scientific">Trapa natans</name>
    <name type="common">Water chestnut</name>
    <dbReference type="NCBI Taxonomy" id="22666"/>
    <lineage>
        <taxon>Eukaryota</taxon>
        <taxon>Viridiplantae</taxon>
        <taxon>Streptophyta</taxon>
        <taxon>Embryophyta</taxon>
        <taxon>Tracheophyta</taxon>
        <taxon>Spermatophyta</taxon>
        <taxon>Magnoliopsida</taxon>
        <taxon>eudicotyledons</taxon>
        <taxon>Gunneridae</taxon>
        <taxon>Pentapetalae</taxon>
        <taxon>rosids</taxon>
        <taxon>malvids</taxon>
        <taxon>Myrtales</taxon>
        <taxon>Lythraceae</taxon>
        <taxon>Trapa</taxon>
    </lineage>
</organism>
<dbReference type="EMBL" id="JAXQNO010000020">
    <property type="protein sequence ID" value="KAK4772093.1"/>
    <property type="molecule type" value="Genomic_DNA"/>
</dbReference>